<proteinExistence type="predicted"/>
<sequence>MVWLVCAGMIGAVGWAATSCLRDPVEQARRLTEAEATRLAEVRTTNQEAGPVAMRLALPDSLGGGGLEGHIDWRRHLVHAGADIEGSDATLVQAVPGLIASHTGDADPESGEVPDRGWTVRRMAAAEDPASVPPAQAATDIVLSALMALGSPQPADSGYLREKGVWLREAAVDGATVDVVRAPFLLQPDVPTGDADAASETAAVPEAVFWVDRESRLRRVQIDPGGHGLATVDFLLARSDTPEITPVDVLGGATGDPRELTDEEVARLAGLRAANSGRTAEVSLELPVSDDRVIRAEGYLDWRASLVYLAVDAPGEENDGLLFVLPTGAATLRQPVNGLPPSPPPTEGWTAQRWDDRIESGEAGDLDTLMYKLLVMGSAQNGPVEEVPDSARWLREDTRGGTTVDVYEFPLAGDPETEPGAAPYRYWVGRDDGLLHRIELRTTGLGMAHLDLTSKEVAPVTIPYGIVTALSS</sequence>
<gene>
    <name evidence="1" type="ORF">LX16_1420</name>
</gene>
<dbReference type="AlphaFoldDB" id="A0A562VCU6"/>
<protein>
    <submittedName>
        <fullName evidence="1">Uncharacterized protein</fullName>
    </submittedName>
</protein>
<reference evidence="1 2" key="1">
    <citation type="journal article" date="2013" name="Stand. Genomic Sci.">
        <title>Genomic Encyclopedia of Type Strains, Phase I: The one thousand microbial genomes (KMG-I) project.</title>
        <authorList>
            <person name="Kyrpides N.C."/>
            <person name="Woyke T."/>
            <person name="Eisen J.A."/>
            <person name="Garrity G."/>
            <person name="Lilburn T.G."/>
            <person name="Beck B.J."/>
            <person name="Whitman W.B."/>
            <person name="Hugenholtz P."/>
            <person name="Klenk H.P."/>
        </authorList>
    </citation>
    <scope>NUCLEOTIDE SEQUENCE [LARGE SCALE GENOMIC DNA]</scope>
    <source>
        <strain evidence="1 2">DSM 45044</strain>
    </source>
</reference>
<dbReference type="EMBL" id="VLLL01000005">
    <property type="protein sequence ID" value="TWJ15706.1"/>
    <property type="molecule type" value="Genomic_DNA"/>
</dbReference>
<dbReference type="OrthoDB" id="3405429at2"/>
<keyword evidence="2" id="KW-1185">Reference proteome</keyword>
<comment type="caution">
    <text evidence="1">The sequence shown here is derived from an EMBL/GenBank/DDBJ whole genome shotgun (WGS) entry which is preliminary data.</text>
</comment>
<dbReference type="RefSeq" id="WP_147134839.1">
    <property type="nucleotide sequence ID" value="NZ_BAABIJ010000001.1"/>
</dbReference>
<organism evidence="1 2">
    <name type="scientific">Stackebrandtia albiflava</name>
    <dbReference type="NCBI Taxonomy" id="406432"/>
    <lineage>
        <taxon>Bacteria</taxon>
        <taxon>Bacillati</taxon>
        <taxon>Actinomycetota</taxon>
        <taxon>Actinomycetes</taxon>
        <taxon>Glycomycetales</taxon>
        <taxon>Glycomycetaceae</taxon>
        <taxon>Stackebrandtia</taxon>
    </lineage>
</organism>
<evidence type="ECO:0000313" key="1">
    <source>
        <dbReference type="EMBL" id="TWJ15706.1"/>
    </source>
</evidence>
<name>A0A562VCU6_9ACTN</name>
<evidence type="ECO:0000313" key="2">
    <source>
        <dbReference type="Proteomes" id="UP000321617"/>
    </source>
</evidence>
<accession>A0A562VCU6</accession>
<dbReference type="Proteomes" id="UP000321617">
    <property type="component" value="Unassembled WGS sequence"/>
</dbReference>